<dbReference type="NCBIfam" id="NF040941">
    <property type="entry name" value="GGGWT_bact"/>
    <property type="match status" value="2"/>
</dbReference>
<sequence length="1362" mass="151565">MAFQVCQVFLLIALLLPSFDGLTKSQATKPSKHGEVHRAKSQIDSLIYELTLDVKYFNEKETKAKAMQKDTAKLTRVAKEEIALLRPVQHLLEKLSKGNTSSGYQPCMTWSGGKIPIRIDAVSPLLENITIILSSVNHRELLDRGRLTGEYGEDLQVYYHDNGQQPFQIDRVISGLGTKSATVHFRLQAPISSDTADDGSYFLVLGASVSGSAMDDPAKVYAFFDDFSSATLKKEWVKSWGKWSVQNGRLLGSTMQSKDLTKDHIEVGLYLKSGFQWKDVEIELDFMETGKSKTASGPFLRLSDVSLSKTTGWWFQYYSGHSDSSYLRPQVNNKDGVWLIKGKLPTTYRMNKWFHFKYRVLGDRFSQWANGKIVHDNIQVSSKWMIPAGTFGLGCYHSPHNCKTLYDNIKVTFVVSTPPNITLGSFQSFVPEKSALLGEKKLPADSCKQIHDASLASNKPRAKNGVYWIKTDLQGSSSVQTYCDMKNGGWTLVGKISGNVGNIYNKWLVSKHNTASLKSPKITGKKQFACIDARSLAVDESSTVLLSSGERMDRLGSKWVMWRLPGSREKDSFWRHSVGPSTVKAAVQTPIMVYAWNGNKKICYQNKFGIMPSAGHGGSYPYASLNTAGSTATNDYCMSVGVMTKGSTAHGWSQNVDGYDSPSSDSDWPNSSYNHQSPHLTVWLNYANPRLRLGFAQLSQILPTPTKPSKHGEVHRAKSEIDSLIYKLTLDLKSFNEKETKAEAMQKDAAKLARVAKEEIALLRPVQHLLEKLSKGNTSSGYQPCMDLSGGKIPIRIDTVSPLLENFTINVPVNHREMLDRGRLTREDGEDLQVYYHDNGQQPFQIDRVISGLGTKSATVHFRLQAPISSNTADDVSYFLVVGATVSGSAMDDPAKVYAFFDDFSSATLKKEWVKNWGKWSVQNGSLLGSTMQSKELTKDNIEVGLYLKPGFQWKDVEVELDLMETGASKSCPGPLLRLSNAGLSKTTGWWFEYCISDDRTCTMRPLFNNNDGSWKYNTKLPTALQLNKWFHFKYRVMGDRFSQWANGKVVHDSIQVSSKWMIPAGTFGLGCHHSPNNCKTLYDNIKVTFVVSTHPNITLGSFQSFLPKKSALLGEKKLPADSCKQIHDASLVSNKPRAKNGVYWIKTDLQGSSSVQTYCDMRNGGWTLVGKISGNVGNIYDKWLVSKHNNASLKSPKITGQKQFACFDARSLAVDESSTVLLSSGERMDGLGSKWVMWRLPGGREKDSFWRYSVGPSVVKAAVQTPVMVYAWNGNKKICYQNKFGIMPKANHGGSYPYASYNTAGNTDTNDYCMSVGVITKGSTAHGWSQSASGYDSPSTDSDWPNRSYSHQSPHLTVWLK</sequence>
<dbReference type="InterPro" id="IPR036056">
    <property type="entry name" value="Fibrinogen-like_C"/>
</dbReference>
<dbReference type="Proteomes" id="UP001159405">
    <property type="component" value="Unassembled WGS sequence"/>
</dbReference>
<evidence type="ECO:0000256" key="1">
    <source>
        <dbReference type="SAM" id="MobiDB-lite"/>
    </source>
</evidence>
<dbReference type="InterPro" id="IPR010496">
    <property type="entry name" value="AL/BT2_dom"/>
</dbReference>
<gene>
    <name evidence="4" type="ORF">PLOB_00015664</name>
</gene>
<reference evidence="4 5" key="1">
    <citation type="submission" date="2022-05" db="EMBL/GenBank/DDBJ databases">
        <authorList>
            <consortium name="Genoscope - CEA"/>
            <person name="William W."/>
        </authorList>
    </citation>
    <scope>NUCLEOTIDE SEQUENCE [LARGE SCALE GENOMIC DNA]</scope>
</reference>
<evidence type="ECO:0000313" key="4">
    <source>
        <dbReference type="EMBL" id="CAH3175014.1"/>
    </source>
</evidence>
<feature type="domain" description="3-keto-alpha-glucoside-1,2-lyase/3-keto-2-hydroxy-glucal hydratase" evidence="3">
    <location>
        <begin position="911"/>
        <end position="1088"/>
    </location>
</feature>
<protein>
    <recommendedName>
        <fullName evidence="3">3-keto-alpha-glucoside-1,2-lyase/3-keto-2-hydroxy-glucal hydratase domain-containing protein</fullName>
    </recommendedName>
</protein>
<dbReference type="Gene3D" id="2.60.120.560">
    <property type="entry name" value="Exo-inulinase, domain 1"/>
    <property type="match status" value="2"/>
</dbReference>
<dbReference type="SUPFAM" id="SSF56496">
    <property type="entry name" value="Fibrinogen C-terminal domain-like"/>
    <property type="match status" value="2"/>
</dbReference>
<keyword evidence="2" id="KW-0732">Signal</keyword>
<dbReference type="Gene3D" id="2.60.120.1000">
    <property type="match status" value="2"/>
</dbReference>
<evidence type="ECO:0000259" key="3">
    <source>
        <dbReference type="Pfam" id="PF06439"/>
    </source>
</evidence>
<feature type="signal peptide" evidence="2">
    <location>
        <begin position="1"/>
        <end position="25"/>
    </location>
</feature>
<name>A0ABN8R6P6_9CNID</name>
<feature type="region of interest" description="Disordered" evidence="1">
    <location>
        <begin position="1331"/>
        <end position="1354"/>
    </location>
</feature>
<organism evidence="4 5">
    <name type="scientific">Porites lobata</name>
    <dbReference type="NCBI Taxonomy" id="104759"/>
    <lineage>
        <taxon>Eukaryota</taxon>
        <taxon>Metazoa</taxon>
        <taxon>Cnidaria</taxon>
        <taxon>Anthozoa</taxon>
        <taxon>Hexacorallia</taxon>
        <taxon>Scleractinia</taxon>
        <taxon>Fungiina</taxon>
        <taxon>Poritidae</taxon>
        <taxon>Porites</taxon>
    </lineage>
</organism>
<keyword evidence="5" id="KW-1185">Reference proteome</keyword>
<dbReference type="Pfam" id="PF06439">
    <property type="entry name" value="3keto-disac_hyd"/>
    <property type="match status" value="2"/>
</dbReference>
<dbReference type="EMBL" id="CALNXK010000196">
    <property type="protein sequence ID" value="CAH3175014.1"/>
    <property type="molecule type" value="Genomic_DNA"/>
</dbReference>
<evidence type="ECO:0000313" key="5">
    <source>
        <dbReference type="Proteomes" id="UP001159405"/>
    </source>
</evidence>
<proteinExistence type="predicted"/>
<evidence type="ECO:0000256" key="2">
    <source>
        <dbReference type="SAM" id="SignalP"/>
    </source>
</evidence>
<accession>A0ABN8R6P6</accession>
<comment type="caution">
    <text evidence="4">The sequence shown here is derived from an EMBL/GenBank/DDBJ whole genome shotgun (WGS) entry which is preliminary data.</text>
</comment>
<feature type="chain" id="PRO_5046451760" description="3-keto-alpha-glucoside-1,2-lyase/3-keto-2-hydroxy-glucal hydratase domain-containing protein" evidence="2">
    <location>
        <begin position="26"/>
        <end position="1362"/>
    </location>
</feature>
<feature type="domain" description="3-keto-alpha-glucoside-1,2-lyase/3-keto-2-hydroxy-glucal hydratase" evidence="3">
    <location>
        <begin position="232"/>
        <end position="411"/>
    </location>
</feature>